<dbReference type="Gene3D" id="3.40.190.290">
    <property type="match status" value="1"/>
</dbReference>
<dbReference type="PANTHER" id="PTHR30293:SF2">
    <property type="entry name" value="TRANSCRIPTIONAL ACTIVATOR PROTEIN NHAR"/>
    <property type="match status" value="1"/>
</dbReference>
<name>A0A6F8VI15_9PROT</name>
<keyword evidence="5" id="KW-0804">Transcription</keyword>
<dbReference type="Gene3D" id="1.10.10.10">
    <property type="entry name" value="Winged helix-like DNA-binding domain superfamily/Winged helix DNA-binding domain"/>
    <property type="match status" value="1"/>
</dbReference>
<keyword evidence="4" id="KW-0010">Activator</keyword>
<reference evidence="8" key="1">
    <citation type="submission" date="2020-03" db="EMBL/GenBank/DDBJ databases">
        <title>Complete genome sequence of sulfur-oxidizing bacterium skT11.</title>
        <authorList>
            <person name="Kanda M."/>
            <person name="Kojima H."/>
            <person name="Fukui M."/>
        </authorList>
    </citation>
    <scope>NUCLEOTIDE SEQUENCE [LARGE SCALE GENOMIC DNA]</scope>
    <source>
        <strain evidence="8">skT11</strain>
    </source>
</reference>
<dbReference type="RefSeq" id="WP_173068227.1">
    <property type="nucleotide sequence ID" value="NZ_AP022853.1"/>
</dbReference>
<dbReference type="InterPro" id="IPR036390">
    <property type="entry name" value="WH_DNA-bd_sf"/>
</dbReference>
<dbReference type="AlphaFoldDB" id="A0A6F8VI15"/>
<keyword evidence="3" id="KW-0238">DNA-binding</keyword>
<dbReference type="GO" id="GO:0003700">
    <property type="term" value="F:DNA-binding transcription factor activity"/>
    <property type="evidence" value="ECO:0007669"/>
    <property type="project" value="InterPro"/>
</dbReference>
<evidence type="ECO:0000256" key="1">
    <source>
        <dbReference type="ARBA" id="ARBA00009437"/>
    </source>
</evidence>
<dbReference type="PROSITE" id="PS50931">
    <property type="entry name" value="HTH_LYSR"/>
    <property type="match status" value="1"/>
</dbReference>
<dbReference type="NCBIfam" id="NF008284">
    <property type="entry name" value="PRK11062.1"/>
    <property type="match status" value="1"/>
</dbReference>
<dbReference type="GO" id="GO:2000142">
    <property type="term" value="P:regulation of DNA-templated transcription initiation"/>
    <property type="evidence" value="ECO:0007669"/>
    <property type="project" value="TreeGrafter"/>
</dbReference>
<evidence type="ECO:0000256" key="4">
    <source>
        <dbReference type="ARBA" id="ARBA00023159"/>
    </source>
</evidence>
<dbReference type="GO" id="GO:0003677">
    <property type="term" value="F:DNA binding"/>
    <property type="evidence" value="ECO:0007669"/>
    <property type="project" value="UniProtKB-KW"/>
</dbReference>
<dbReference type="InterPro" id="IPR036388">
    <property type="entry name" value="WH-like_DNA-bd_sf"/>
</dbReference>
<comment type="similarity">
    <text evidence="1">Belongs to the LysR transcriptional regulatory family.</text>
</comment>
<evidence type="ECO:0000259" key="6">
    <source>
        <dbReference type="PROSITE" id="PS50931"/>
    </source>
</evidence>
<organism evidence="7 8">
    <name type="scientific">Sulfurimicrobium lacus</name>
    <dbReference type="NCBI Taxonomy" id="2715678"/>
    <lineage>
        <taxon>Bacteria</taxon>
        <taxon>Pseudomonadati</taxon>
        <taxon>Pseudomonadota</taxon>
        <taxon>Betaproteobacteria</taxon>
        <taxon>Nitrosomonadales</taxon>
        <taxon>Sulfuricellaceae</taxon>
        <taxon>Sulfurimicrobium</taxon>
    </lineage>
</organism>
<protein>
    <submittedName>
        <fullName evidence="7">Transcriptional activator NhaR</fullName>
    </submittedName>
</protein>
<dbReference type="SUPFAM" id="SSF46785">
    <property type="entry name" value="Winged helix' DNA-binding domain"/>
    <property type="match status" value="1"/>
</dbReference>
<dbReference type="Proteomes" id="UP000502260">
    <property type="component" value="Chromosome"/>
</dbReference>
<dbReference type="PANTHER" id="PTHR30293">
    <property type="entry name" value="TRANSCRIPTIONAL REGULATORY PROTEIN NAC-RELATED"/>
    <property type="match status" value="1"/>
</dbReference>
<keyword evidence="8" id="KW-1185">Reference proteome</keyword>
<evidence type="ECO:0000313" key="7">
    <source>
        <dbReference type="EMBL" id="BCB28582.1"/>
    </source>
</evidence>
<evidence type="ECO:0000256" key="2">
    <source>
        <dbReference type="ARBA" id="ARBA00023015"/>
    </source>
</evidence>
<gene>
    <name evidence="7" type="ORF">SKTS_34680</name>
</gene>
<dbReference type="Pfam" id="PF00126">
    <property type="entry name" value="HTH_1"/>
    <property type="match status" value="1"/>
</dbReference>
<dbReference type="KEGG" id="slac:SKTS_34680"/>
<feature type="domain" description="HTH lysR-type" evidence="6">
    <location>
        <begin position="6"/>
        <end position="63"/>
    </location>
</feature>
<dbReference type="InterPro" id="IPR000847">
    <property type="entry name" value="LysR_HTH_N"/>
</dbReference>
<accession>A0A6F8VI15</accession>
<evidence type="ECO:0000256" key="5">
    <source>
        <dbReference type="ARBA" id="ARBA00023163"/>
    </source>
</evidence>
<dbReference type="Pfam" id="PF03466">
    <property type="entry name" value="LysR_substrate"/>
    <property type="match status" value="1"/>
</dbReference>
<dbReference type="EMBL" id="AP022853">
    <property type="protein sequence ID" value="BCB28582.1"/>
    <property type="molecule type" value="Genomic_DNA"/>
</dbReference>
<dbReference type="SUPFAM" id="SSF53850">
    <property type="entry name" value="Periplasmic binding protein-like II"/>
    <property type="match status" value="1"/>
</dbReference>
<evidence type="ECO:0000256" key="3">
    <source>
        <dbReference type="ARBA" id="ARBA00023125"/>
    </source>
</evidence>
<dbReference type="InterPro" id="IPR005119">
    <property type="entry name" value="LysR_subst-bd"/>
</dbReference>
<proteinExistence type="inferred from homology"/>
<evidence type="ECO:0000313" key="8">
    <source>
        <dbReference type="Proteomes" id="UP000502260"/>
    </source>
</evidence>
<sequence>MNIPSLNYKHLHYFWVVAKEGSVTRAAERLGVAVQTISGQVGLLEKALGKSLFAPQGRGLVLTEAGRQVLGYADQIFLLGEQMLEIMQDSNSGGVLRLAVGISDALPKLVAYRLLDVALRLPVTVRPVCYEGEFESLLADLALHKLDVVLTDRPVGPASNLRVFGHSLGEWDIMMYGSKALAERYRAGFPASLDGAPMLLPTRNNALRGRLDQWFEAKSIRPEIVGEFEDSALLMTFGRTGHGLFPAPAALTGEVAEQFNAESVGKMPGVQEHYYAISSERRIKHPAVEAILSATRDMVFVT</sequence>
<keyword evidence="2" id="KW-0805">Transcription regulation</keyword>